<evidence type="ECO:0000313" key="2">
    <source>
        <dbReference type="EMBL" id="MEK0246846.1"/>
    </source>
</evidence>
<evidence type="ECO:0000259" key="1">
    <source>
        <dbReference type="Pfam" id="PF20795"/>
    </source>
</evidence>
<gene>
    <name evidence="2" type="ORF">QFI66_001650</name>
</gene>
<keyword evidence="3" id="KW-1185">Reference proteome</keyword>
<name>A0ABU8Z165_9ENTR</name>
<dbReference type="EMBL" id="JARXNH020000041">
    <property type="protein sequence ID" value="MEK0246846.1"/>
    <property type="molecule type" value="Genomic_DNA"/>
</dbReference>
<proteinExistence type="predicted"/>
<accession>A0ABU8Z165</accession>
<sequence>MTHGLKQVSEQVYEWFFNEYVPKWVKVSAEPSAEDNDFILQYWVPPLYVNALGINKCLLSSDEVIFFWKKNSIPLKENEYTHTVIPSRKIVVYTENSAGIDAIWSRRRADESEIQRLAVHFGVTREHNDSNWAIFCIQAISTTEDKLENTWTILS</sequence>
<dbReference type="InterPro" id="IPR049219">
    <property type="entry name" value="DUF6841"/>
</dbReference>
<dbReference type="Pfam" id="PF20795">
    <property type="entry name" value="DUF6841"/>
    <property type="match status" value="1"/>
</dbReference>
<dbReference type="RefSeq" id="WP_331833549.1">
    <property type="nucleotide sequence ID" value="NZ_JARXNH020000041.1"/>
</dbReference>
<protein>
    <recommendedName>
        <fullName evidence="1">DUF6841 domain-containing protein</fullName>
    </recommendedName>
</protein>
<dbReference type="Proteomes" id="UP001334005">
    <property type="component" value="Unassembled WGS sequence"/>
</dbReference>
<comment type="caution">
    <text evidence="2">The sequence shown here is derived from an EMBL/GenBank/DDBJ whole genome shotgun (WGS) entry which is preliminary data.</text>
</comment>
<evidence type="ECO:0000313" key="3">
    <source>
        <dbReference type="Proteomes" id="UP001334005"/>
    </source>
</evidence>
<organism evidence="2 3">
    <name type="scientific">Raoultella scottii</name>
    <dbReference type="NCBI Taxonomy" id="3040937"/>
    <lineage>
        <taxon>Bacteria</taxon>
        <taxon>Pseudomonadati</taxon>
        <taxon>Pseudomonadota</taxon>
        <taxon>Gammaproteobacteria</taxon>
        <taxon>Enterobacterales</taxon>
        <taxon>Enterobacteriaceae</taxon>
        <taxon>Klebsiella/Raoultella group</taxon>
        <taxon>Raoultella</taxon>
    </lineage>
</organism>
<feature type="domain" description="DUF6841" evidence="1">
    <location>
        <begin position="11"/>
        <end position="141"/>
    </location>
</feature>
<reference evidence="2 3" key="1">
    <citation type="submission" date="2024-03" db="EMBL/GenBank/DDBJ databases">
        <title>Two novel Raoultella species associated with bleeding cankers of broadleaf hosts, Raoultella scottia sp. nov. and Raoultella lignicola sp. nov.</title>
        <authorList>
            <person name="Brady C.L."/>
        </authorList>
    </citation>
    <scope>NUCLEOTIDE SEQUENCE [LARGE SCALE GENOMIC DNA]</scope>
    <source>
        <strain evidence="2 3">BAC 10a-01-01</strain>
    </source>
</reference>